<accession>A0A085U7G0</accession>
<dbReference type="PATRIC" id="fig|29486.44.peg.1396"/>
<dbReference type="KEGG" id="yrb:UGYR_01565"/>
<evidence type="ECO:0000313" key="1">
    <source>
        <dbReference type="EMBL" id="CEK27504.1"/>
    </source>
</evidence>
<reference evidence="2 3" key="2">
    <citation type="submission" date="2018-06" db="EMBL/GenBank/DDBJ databases">
        <authorList>
            <consortium name="Pathogen Informatics"/>
            <person name="Doyle S."/>
        </authorList>
    </citation>
    <scope>NUCLEOTIDE SEQUENCE [LARGE SCALE GENOMIC DNA]</scope>
    <source>
        <strain evidence="2 3">NCTC10476</strain>
    </source>
</reference>
<dbReference type="RefSeq" id="WP_038242557.1">
    <property type="nucleotide sequence ID" value="NZ_JAJIBH010000002.1"/>
</dbReference>
<reference evidence="1" key="1">
    <citation type="journal article" date="2015" name="Genome Announc.">
        <title>Complete Genome Sequence of Yersinia ruckeri Strain CSF007-82, Etiologic Agent of Red Mouth Disease in Salmonid Fish.</title>
        <authorList>
            <person name="Nelson M.C."/>
            <person name="LaPatra S.E."/>
            <person name="Welch T.J."/>
            <person name="Graf J."/>
        </authorList>
    </citation>
    <scope>NUCLEOTIDE SEQUENCE</scope>
    <source>
        <strain evidence="1">CSF007-82</strain>
    </source>
</reference>
<dbReference type="EMBL" id="LN681231">
    <property type="protein sequence ID" value="CEK27504.1"/>
    <property type="molecule type" value="Genomic_DNA"/>
</dbReference>
<proteinExistence type="predicted"/>
<name>A0A085U7G0_YERRU</name>
<organism evidence="2 3">
    <name type="scientific">Yersinia ruckeri</name>
    <dbReference type="NCBI Taxonomy" id="29486"/>
    <lineage>
        <taxon>Bacteria</taxon>
        <taxon>Pseudomonadati</taxon>
        <taxon>Pseudomonadota</taxon>
        <taxon>Gammaproteobacteria</taxon>
        <taxon>Enterobacterales</taxon>
        <taxon>Yersiniaceae</taxon>
        <taxon>Yersinia</taxon>
    </lineage>
</organism>
<protein>
    <submittedName>
        <fullName evidence="2">Uncharacterized protein</fullName>
    </submittedName>
</protein>
<dbReference type="Proteomes" id="UP000255169">
    <property type="component" value="Unassembled WGS sequence"/>
</dbReference>
<evidence type="ECO:0000313" key="3">
    <source>
        <dbReference type="Proteomes" id="UP000255169"/>
    </source>
</evidence>
<dbReference type="AlphaFoldDB" id="A0A085U7G0"/>
<sequence>MPSLTYYVPATGRYGVKAPGDLANAQTFGSQGASVCVILLLVKSDGNLFCGHMACGLSGMPANEDLVKERVNTLLNDALGAGNKGQAWKMTSSAKDPTTIWMKTAMTNWFTLAPTEDSSANMDGYFSKNNGVVTSSLSNGMDETGAIMVDTGDFLVQ</sequence>
<dbReference type="EMBL" id="UHJG01000001">
    <property type="protein sequence ID" value="SUP99136.1"/>
    <property type="molecule type" value="Genomic_DNA"/>
</dbReference>
<keyword evidence="3" id="KW-1185">Reference proteome</keyword>
<evidence type="ECO:0000313" key="2">
    <source>
        <dbReference type="EMBL" id="SUP99136.1"/>
    </source>
</evidence>
<gene>
    <name evidence="1" type="ORF">CSF007_8755</name>
    <name evidence="2" type="ORF">NCTC10476_00388</name>
</gene>